<name>A0ABP8XYZ0_9MICO</name>
<evidence type="ECO:0000256" key="7">
    <source>
        <dbReference type="ARBA" id="ARBA00023239"/>
    </source>
</evidence>
<organism evidence="10 11">
    <name type="scientific">Isoptericola chiayiensis</name>
    <dbReference type="NCBI Taxonomy" id="579446"/>
    <lineage>
        <taxon>Bacteria</taxon>
        <taxon>Bacillati</taxon>
        <taxon>Actinomycetota</taxon>
        <taxon>Actinomycetes</taxon>
        <taxon>Micrococcales</taxon>
        <taxon>Promicromonosporaceae</taxon>
        <taxon>Isoptericola</taxon>
    </lineage>
</organism>
<evidence type="ECO:0000256" key="1">
    <source>
        <dbReference type="ARBA" id="ARBA00008136"/>
    </source>
</evidence>
<evidence type="ECO:0000256" key="2">
    <source>
        <dbReference type="ARBA" id="ARBA00022670"/>
    </source>
</evidence>
<evidence type="ECO:0000256" key="3">
    <source>
        <dbReference type="ARBA" id="ARBA00022763"/>
    </source>
</evidence>
<dbReference type="SUPFAM" id="SSF143081">
    <property type="entry name" value="BB1717-like"/>
    <property type="match status" value="1"/>
</dbReference>
<keyword evidence="2 8" id="KW-0645">Protease</keyword>
<dbReference type="Pfam" id="PF02586">
    <property type="entry name" value="SRAP"/>
    <property type="match status" value="1"/>
</dbReference>
<feature type="region of interest" description="Disordered" evidence="9">
    <location>
        <begin position="231"/>
        <end position="260"/>
    </location>
</feature>
<keyword evidence="11" id="KW-1185">Reference proteome</keyword>
<evidence type="ECO:0000256" key="8">
    <source>
        <dbReference type="RuleBase" id="RU364100"/>
    </source>
</evidence>
<dbReference type="PANTHER" id="PTHR13604">
    <property type="entry name" value="DC12-RELATED"/>
    <property type="match status" value="1"/>
</dbReference>
<dbReference type="InterPro" id="IPR036590">
    <property type="entry name" value="SRAP-like"/>
</dbReference>
<comment type="similarity">
    <text evidence="1 8">Belongs to the SOS response-associated peptidase family.</text>
</comment>
<accession>A0ABP8XYZ0</accession>
<evidence type="ECO:0000313" key="11">
    <source>
        <dbReference type="Proteomes" id="UP001500956"/>
    </source>
</evidence>
<dbReference type="Gene3D" id="3.90.1680.10">
    <property type="entry name" value="SOS response associated peptidase-like"/>
    <property type="match status" value="1"/>
</dbReference>
<dbReference type="RefSeq" id="WP_172151621.1">
    <property type="nucleotide sequence ID" value="NZ_BAABID010000003.1"/>
</dbReference>
<evidence type="ECO:0000256" key="6">
    <source>
        <dbReference type="ARBA" id="ARBA00023125"/>
    </source>
</evidence>
<keyword evidence="3" id="KW-0227">DNA damage</keyword>
<keyword evidence="4 8" id="KW-0378">Hydrolase</keyword>
<evidence type="ECO:0000256" key="9">
    <source>
        <dbReference type="SAM" id="MobiDB-lite"/>
    </source>
</evidence>
<proteinExistence type="inferred from homology"/>
<evidence type="ECO:0000256" key="4">
    <source>
        <dbReference type="ARBA" id="ARBA00022801"/>
    </source>
</evidence>
<keyword evidence="5" id="KW-0190">Covalent protein-DNA linkage</keyword>
<protein>
    <recommendedName>
        <fullName evidence="8">Abasic site processing protein</fullName>
        <ecNumber evidence="8">3.4.-.-</ecNumber>
    </recommendedName>
</protein>
<reference evidence="11" key="1">
    <citation type="journal article" date="2019" name="Int. J. Syst. Evol. Microbiol.">
        <title>The Global Catalogue of Microorganisms (GCM) 10K type strain sequencing project: providing services to taxonomists for standard genome sequencing and annotation.</title>
        <authorList>
            <consortium name="The Broad Institute Genomics Platform"/>
            <consortium name="The Broad Institute Genome Sequencing Center for Infectious Disease"/>
            <person name="Wu L."/>
            <person name="Ma J."/>
        </authorList>
    </citation>
    <scope>NUCLEOTIDE SEQUENCE [LARGE SCALE GENOMIC DNA]</scope>
    <source>
        <strain evidence="11">JCM 18063</strain>
    </source>
</reference>
<keyword evidence="6" id="KW-0238">DNA-binding</keyword>
<sequence length="260" mass="28684">MCGRYASFTDAQSLADDLALAEVAEDARLLGPRWNVAPTDDVRIVVERPRREPAPDGGTTAGEITRSMQVARWGLVPSWAKDPGIGPRMINARRETLLEKSAFARPLAVRRCLVPADGYYEWRRLAAAPAVRKVPKQAYWIHPDPGQVTAFAGLYEFWRDPARPDGDPARWLVSTTIVTTAASGGLERIHDRMPVSLPRESWDAWLDPAVGAEQAHALLDAPVAPLHTRPVGPRVGNVRFDDPALLEPDDDPRDPELVLL</sequence>
<keyword evidence="7" id="KW-0456">Lyase</keyword>
<dbReference type="Proteomes" id="UP001500956">
    <property type="component" value="Unassembled WGS sequence"/>
</dbReference>
<dbReference type="EC" id="3.4.-.-" evidence="8"/>
<gene>
    <name evidence="10" type="ORF">GCM10023216_02550</name>
</gene>
<evidence type="ECO:0000313" key="10">
    <source>
        <dbReference type="EMBL" id="GAA4717894.1"/>
    </source>
</evidence>
<evidence type="ECO:0000256" key="5">
    <source>
        <dbReference type="ARBA" id="ARBA00023124"/>
    </source>
</evidence>
<dbReference type="PANTHER" id="PTHR13604:SF0">
    <property type="entry name" value="ABASIC SITE PROCESSING PROTEIN HMCES"/>
    <property type="match status" value="1"/>
</dbReference>
<comment type="caution">
    <text evidence="10">The sequence shown here is derived from an EMBL/GenBank/DDBJ whole genome shotgun (WGS) entry which is preliminary data.</text>
</comment>
<dbReference type="InterPro" id="IPR003738">
    <property type="entry name" value="SRAP"/>
</dbReference>
<dbReference type="EMBL" id="BAABID010000003">
    <property type="protein sequence ID" value="GAA4717894.1"/>
    <property type="molecule type" value="Genomic_DNA"/>
</dbReference>